<evidence type="ECO:0000256" key="1">
    <source>
        <dbReference type="SAM" id="SignalP"/>
    </source>
</evidence>
<sequence length="517" mass="54168">MRAMMRGVACGFMLVAMALPGTAAAAGRTVYVDCTSPTNGSGTQSSPINSMPNANAVPLAAGDQMLFRRGTTCKGQLWAHVPGSAGNPIVYGAYGSGALPHIEANGNLAAVWVNNAGYVTVQDLELSAMGDGKTARRGVWVQATDAGDLAGITLQRLNIHDVRGQMPSTTGAGNGSGKYGGASGGIVAEALGTSTPTSFTGLTVQDNTISAVDRQGIYTWSNWCQRPDLVQFWSDLCTKSWHPITNTVIRRNTLSDIGGDGIAPMTSTGGLVEHNSLIGFNIRSGSPNAGMWTANSDDMLFQYNDTTGGHSTQDGMAYDVDHSTNRVTFQYNRSWNNDGGFFLLCPYGATVPGHSKDFVIRYNLSVNDHARTIQVCSGGVDNGRLYNNTIYVPDQVGSAHQLITESATNDRAVQLAMTNNIWTRSSSGQAVWTFNDSAITFNHDLFFNVPVPSPATGSLTANPALTNPGPSNTAAGDYRPLTGSPVVNAGVTVSGAPATDFFGTAVGSPPSVGFAQS</sequence>
<keyword evidence="1" id="KW-0732">Signal</keyword>
<proteinExistence type="predicted"/>
<dbReference type="EMBL" id="SLWS01000004">
    <property type="protein sequence ID" value="TCO59893.1"/>
    <property type="molecule type" value="Genomic_DNA"/>
</dbReference>
<dbReference type="Proteomes" id="UP000295680">
    <property type="component" value="Unassembled WGS sequence"/>
</dbReference>
<accession>A0A4R2JIY4</accession>
<dbReference type="OrthoDB" id="3333873at2"/>
<keyword evidence="3" id="KW-1185">Reference proteome</keyword>
<evidence type="ECO:0008006" key="4">
    <source>
        <dbReference type="Google" id="ProtNLM"/>
    </source>
</evidence>
<feature type="chain" id="PRO_5020570506" description="Parallel beta helix pectate lyase-like protein" evidence="1">
    <location>
        <begin position="26"/>
        <end position="517"/>
    </location>
</feature>
<dbReference type="InterPro" id="IPR012334">
    <property type="entry name" value="Pectin_lyas_fold"/>
</dbReference>
<comment type="caution">
    <text evidence="2">The sequence shown here is derived from an EMBL/GenBank/DDBJ whole genome shotgun (WGS) entry which is preliminary data.</text>
</comment>
<dbReference type="SUPFAM" id="SSF51126">
    <property type="entry name" value="Pectin lyase-like"/>
    <property type="match status" value="1"/>
</dbReference>
<dbReference type="RefSeq" id="WP_132118131.1">
    <property type="nucleotide sequence ID" value="NZ_SLWS01000004.1"/>
</dbReference>
<reference evidence="2 3" key="1">
    <citation type="submission" date="2019-03" db="EMBL/GenBank/DDBJ databases">
        <title>Genomic Encyclopedia of Type Strains, Phase IV (KMG-IV): sequencing the most valuable type-strain genomes for metagenomic binning, comparative biology and taxonomic classification.</title>
        <authorList>
            <person name="Goeker M."/>
        </authorList>
    </citation>
    <scope>NUCLEOTIDE SEQUENCE [LARGE SCALE GENOMIC DNA]</scope>
    <source>
        <strain evidence="2 3">DSM 45934</strain>
    </source>
</reference>
<protein>
    <recommendedName>
        <fullName evidence="4">Parallel beta helix pectate lyase-like protein</fullName>
    </recommendedName>
</protein>
<dbReference type="InterPro" id="IPR011050">
    <property type="entry name" value="Pectin_lyase_fold/virulence"/>
</dbReference>
<evidence type="ECO:0000313" key="2">
    <source>
        <dbReference type="EMBL" id="TCO59893.1"/>
    </source>
</evidence>
<dbReference type="Gene3D" id="2.160.20.10">
    <property type="entry name" value="Single-stranded right-handed beta-helix, Pectin lyase-like"/>
    <property type="match status" value="1"/>
</dbReference>
<evidence type="ECO:0000313" key="3">
    <source>
        <dbReference type="Proteomes" id="UP000295680"/>
    </source>
</evidence>
<dbReference type="AlphaFoldDB" id="A0A4R2JIY4"/>
<gene>
    <name evidence="2" type="ORF">EV192_104736</name>
</gene>
<dbReference type="SMART" id="SM00710">
    <property type="entry name" value="PbH1"/>
    <property type="match status" value="6"/>
</dbReference>
<feature type="signal peptide" evidence="1">
    <location>
        <begin position="1"/>
        <end position="25"/>
    </location>
</feature>
<dbReference type="InterPro" id="IPR006626">
    <property type="entry name" value="PbH1"/>
</dbReference>
<name>A0A4R2JIY4_9PSEU</name>
<organism evidence="2 3">
    <name type="scientific">Actinocrispum wychmicini</name>
    <dbReference type="NCBI Taxonomy" id="1213861"/>
    <lineage>
        <taxon>Bacteria</taxon>
        <taxon>Bacillati</taxon>
        <taxon>Actinomycetota</taxon>
        <taxon>Actinomycetes</taxon>
        <taxon>Pseudonocardiales</taxon>
        <taxon>Pseudonocardiaceae</taxon>
        <taxon>Actinocrispum</taxon>
    </lineage>
</organism>